<protein>
    <submittedName>
        <fullName evidence="1">Uncharacterized protein</fullName>
    </submittedName>
</protein>
<evidence type="ECO:0000313" key="1">
    <source>
        <dbReference type="EMBL" id="EKE30186.1"/>
    </source>
</evidence>
<gene>
    <name evidence="1" type="ORF">ACD_2C00029G0001</name>
</gene>
<comment type="caution">
    <text evidence="1">The sequence shown here is derived from an EMBL/GenBank/DDBJ whole genome shotgun (WGS) entry which is preliminary data.</text>
</comment>
<name>K2FGD7_9BACT</name>
<dbReference type="AlphaFoldDB" id="K2FGD7"/>
<reference evidence="1" key="1">
    <citation type="journal article" date="2012" name="Science">
        <title>Fermentation, hydrogen, and sulfur metabolism in multiple uncultivated bacterial phyla.</title>
        <authorList>
            <person name="Wrighton K.C."/>
            <person name="Thomas B.C."/>
            <person name="Sharon I."/>
            <person name="Miller C.S."/>
            <person name="Castelle C.J."/>
            <person name="VerBerkmoes N.C."/>
            <person name="Wilkins M.J."/>
            <person name="Hettich R.L."/>
            <person name="Lipton M.S."/>
            <person name="Williams K.H."/>
            <person name="Long P.E."/>
            <person name="Banfield J.F."/>
        </authorList>
    </citation>
    <scope>NUCLEOTIDE SEQUENCE [LARGE SCALE GENOMIC DNA]</scope>
</reference>
<dbReference type="EMBL" id="AMFJ01000029">
    <property type="protein sequence ID" value="EKE30186.1"/>
    <property type="molecule type" value="Genomic_DNA"/>
</dbReference>
<organism evidence="1">
    <name type="scientific">uncultured bacterium</name>
    <name type="common">gcode 4</name>
    <dbReference type="NCBI Taxonomy" id="1234023"/>
    <lineage>
        <taxon>Bacteria</taxon>
        <taxon>environmental samples</taxon>
    </lineage>
</organism>
<accession>K2FGD7</accession>
<proteinExistence type="predicted"/>
<sequence length="91" mass="10901">MSGIDILISKNPARHYGSNWQNWGFIYQILHAGCLCRKDISYSFKIEGISHISRRMIFWYVQWIEIQVFGSHFRWFIYSESHSLESIVDRV</sequence>